<dbReference type="EMBL" id="KE524915">
    <property type="protein sequence ID" value="KFB38282.1"/>
    <property type="molecule type" value="Genomic_DNA"/>
</dbReference>
<dbReference type="AlphaFoldDB" id="A0A084VJY8"/>
<keyword evidence="1" id="KW-0732">Signal</keyword>
<keyword evidence="4" id="KW-1185">Reference proteome</keyword>
<reference evidence="3" key="2">
    <citation type="submission" date="2020-05" db="UniProtKB">
        <authorList>
            <consortium name="EnsemblMetazoa"/>
        </authorList>
    </citation>
    <scope>IDENTIFICATION</scope>
</reference>
<organism evidence="2">
    <name type="scientific">Anopheles sinensis</name>
    <name type="common">Mosquito</name>
    <dbReference type="NCBI Taxonomy" id="74873"/>
    <lineage>
        <taxon>Eukaryota</taxon>
        <taxon>Metazoa</taxon>
        <taxon>Ecdysozoa</taxon>
        <taxon>Arthropoda</taxon>
        <taxon>Hexapoda</taxon>
        <taxon>Insecta</taxon>
        <taxon>Pterygota</taxon>
        <taxon>Neoptera</taxon>
        <taxon>Endopterygota</taxon>
        <taxon>Diptera</taxon>
        <taxon>Nematocera</taxon>
        <taxon>Culicoidea</taxon>
        <taxon>Culicidae</taxon>
        <taxon>Anophelinae</taxon>
        <taxon>Anopheles</taxon>
    </lineage>
</organism>
<protein>
    <submittedName>
        <fullName evidence="2 3">Endonuclease</fullName>
    </submittedName>
</protein>
<dbReference type="GO" id="GO:0004519">
    <property type="term" value="F:endonuclease activity"/>
    <property type="evidence" value="ECO:0007669"/>
    <property type="project" value="UniProtKB-KW"/>
</dbReference>
<evidence type="ECO:0000313" key="2">
    <source>
        <dbReference type="EMBL" id="KFB38282.1"/>
    </source>
</evidence>
<dbReference type="Proteomes" id="UP000030765">
    <property type="component" value="Unassembled WGS sequence"/>
</dbReference>
<keyword evidence="2" id="KW-0378">Hydrolase</keyword>
<reference evidence="2 4" key="1">
    <citation type="journal article" date="2014" name="BMC Genomics">
        <title>Genome sequence of Anopheles sinensis provides insight into genetics basis of mosquito competence for malaria parasites.</title>
        <authorList>
            <person name="Zhou D."/>
            <person name="Zhang D."/>
            <person name="Ding G."/>
            <person name="Shi L."/>
            <person name="Hou Q."/>
            <person name="Ye Y."/>
            <person name="Xu Y."/>
            <person name="Zhou H."/>
            <person name="Xiong C."/>
            <person name="Li S."/>
            <person name="Yu J."/>
            <person name="Hong S."/>
            <person name="Yu X."/>
            <person name="Zou P."/>
            <person name="Chen C."/>
            <person name="Chang X."/>
            <person name="Wang W."/>
            <person name="Lv Y."/>
            <person name="Sun Y."/>
            <person name="Ma L."/>
            <person name="Shen B."/>
            <person name="Zhu C."/>
        </authorList>
    </citation>
    <scope>NUCLEOTIDE SEQUENCE [LARGE SCALE GENOMIC DNA]</scope>
</reference>
<accession>A0A084VJY8</accession>
<keyword evidence="2" id="KW-0540">Nuclease</keyword>
<feature type="signal peptide" evidence="1">
    <location>
        <begin position="1"/>
        <end position="26"/>
    </location>
</feature>
<dbReference type="VEuPathDB" id="VectorBase:ASIC005614"/>
<dbReference type="EnsemblMetazoa" id="ASIC005614-RA">
    <property type="protein sequence ID" value="ASIC005614-PA"/>
    <property type="gene ID" value="ASIC005614"/>
</dbReference>
<evidence type="ECO:0000313" key="4">
    <source>
        <dbReference type="Proteomes" id="UP000030765"/>
    </source>
</evidence>
<evidence type="ECO:0000313" key="3">
    <source>
        <dbReference type="EnsemblMetazoa" id="ASIC005614-PA"/>
    </source>
</evidence>
<feature type="chain" id="PRO_5010759851" evidence="1">
    <location>
        <begin position="27"/>
        <end position="110"/>
    </location>
</feature>
<dbReference type="EMBL" id="ATLV01013962">
    <property type="status" value="NOT_ANNOTATED_CDS"/>
    <property type="molecule type" value="Genomic_DNA"/>
</dbReference>
<gene>
    <name evidence="2" type="ORF">ZHAS_00005614</name>
</gene>
<name>A0A084VJY8_ANOSI</name>
<keyword evidence="2" id="KW-0255">Endonuclease</keyword>
<evidence type="ECO:0000256" key="1">
    <source>
        <dbReference type="SAM" id="SignalP"/>
    </source>
</evidence>
<proteinExistence type="predicted"/>
<sequence>MISYGTGARTPLFYSILLLLAVYGHCNLQTLVEDIAYFDNATDVSGTELCIFTTSNSTLAEIAPGLLQRLVANYPTVYLQDGYIYVNLRSKMATMVLLDGTAFEHKVIAV</sequence>